<dbReference type="EMBL" id="JAIFRP010004416">
    <property type="protein sequence ID" value="KAK2575417.1"/>
    <property type="molecule type" value="Genomic_DNA"/>
</dbReference>
<dbReference type="Proteomes" id="UP001258017">
    <property type="component" value="Unassembled WGS sequence"/>
</dbReference>
<name>A0AAD9VJ01_9HYME</name>
<comment type="caution">
    <text evidence="1">The sequence shown here is derived from an EMBL/GenBank/DDBJ whole genome shotgun (WGS) entry which is preliminary data.</text>
</comment>
<evidence type="ECO:0000313" key="2">
    <source>
        <dbReference type="Proteomes" id="UP001258017"/>
    </source>
</evidence>
<sequence>MIADFPEKFCNNPITNLERWKNPTSASRSRTHKRALLYIPPFSGIRETREKGMKNEMRNREDGKRQRINFALLLFP</sequence>
<reference evidence="1" key="1">
    <citation type="submission" date="2021-08" db="EMBL/GenBank/DDBJ databases">
        <authorList>
            <person name="Misof B."/>
            <person name="Oliver O."/>
            <person name="Podsiadlowski L."/>
            <person name="Donath A."/>
            <person name="Peters R."/>
            <person name="Mayer C."/>
            <person name="Rust J."/>
            <person name="Gunkel S."/>
            <person name="Lesny P."/>
            <person name="Martin S."/>
            <person name="Oeyen J.P."/>
            <person name="Petersen M."/>
            <person name="Panagiotis P."/>
            <person name="Wilbrandt J."/>
            <person name="Tanja T."/>
        </authorList>
    </citation>
    <scope>NUCLEOTIDE SEQUENCE</scope>
    <source>
        <strain evidence="1">GBR_01_08_01A</strain>
        <tissue evidence="1">Thorax + abdomen</tissue>
    </source>
</reference>
<protein>
    <submittedName>
        <fullName evidence="1">Uncharacterized protein</fullName>
    </submittedName>
</protein>
<dbReference type="AlphaFoldDB" id="A0AAD9VJ01"/>
<proteinExistence type="predicted"/>
<gene>
    <name evidence="1" type="ORF">KPH14_008329</name>
</gene>
<evidence type="ECO:0000313" key="1">
    <source>
        <dbReference type="EMBL" id="KAK2575417.1"/>
    </source>
</evidence>
<keyword evidence="2" id="KW-1185">Reference proteome</keyword>
<reference evidence="1" key="2">
    <citation type="journal article" date="2023" name="Commun. Biol.">
        <title>Intrasexual cuticular hydrocarbon dimorphism in a wasp sheds light on hydrocarbon biosynthesis genes in Hymenoptera.</title>
        <authorList>
            <person name="Moris V.C."/>
            <person name="Podsiadlowski L."/>
            <person name="Martin S."/>
            <person name="Oeyen J.P."/>
            <person name="Donath A."/>
            <person name="Petersen M."/>
            <person name="Wilbrandt J."/>
            <person name="Misof B."/>
            <person name="Liedtke D."/>
            <person name="Thamm M."/>
            <person name="Scheiner R."/>
            <person name="Schmitt T."/>
            <person name="Niehuis O."/>
        </authorList>
    </citation>
    <scope>NUCLEOTIDE SEQUENCE</scope>
    <source>
        <strain evidence="1">GBR_01_08_01A</strain>
    </source>
</reference>
<accession>A0AAD9VJ01</accession>
<organism evidence="1 2">
    <name type="scientific">Odynerus spinipes</name>
    <dbReference type="NCBI Taxonomy" id="1348599"/>
    <lineage>
        <taxon>Eukaryota</taxon>
        <taxon>Metazoa</taxon>
        <taxon>Ecdysozoa</taxon>
        <taxon>Arthropoda</taxon>
        <taxon>Hexapoda</taxon>
        <taxon>Insecta</taxon>
        <taxon>Pterygota</taxon>
        <taxon>Neoptera</taxon>
        <taxon>Endopterygota</taxon>
        <taxon>Hymenoptera</taxon>
        <taxon>Apocrita</taxon>
        <taxon>Aculeata</taxon>
        <taxon>Vespoidea</taxon>
        <taxon>Vespidae</taxon>
        <taxon>Eumeninae</taxon>
        <taxon>Odynerus</taxon>
    </lineage>
</organism>